<dbReference type="VEuPathDB" id="FungiDB:CC77DRAFT_1097621"/>
<dbReference type="CDD" id="cd07379">
    <property type="entry name" value="MPP_239FB"/>
    <property type="match status" value="1"/>
</dbReference>
<evidence type="ECO:0000313" key="3">
    <source>
        <dbReference type="Proteomes" id="UP000077248"/>
    </source>
</evidence>
<dbReference type="PANTHER" id="PTHR12905">
    <property type="entry name" value="METALLOPHOSPHOESTERASE"/>
    <property type="match status" value="1"/>
</dbReference>
<accession>A0A177DBH7</accession>
<evidence type="ECO:0000259" key="1">
    <source>
        <dbReference type="Pfam" id="PF00149"/>
    </source>
</evidence>
<proteinExistence type="predicted"/>
<name>A0A177DBH7_ALTAL</name>
<dbReference type="GO" id="GO:0016787">
    <property type="term" value="F:hydrolase activity"/>
    <property type="evidence" value="ECO:0007669"/>
    <property type="project" value="InterPro"/>
</dbReference>
<dbReference type="Pfam" id="PF00149">
    <property type="entry name" value="Metallophos"/>
    <property type="match status" value="1"/>
</dbReference>
<sequence length="272" mass="29826">MVSSVRFLTTSDTHGAWPYSSSNPAPKVDVLLHCGDLTQVGGLPSFKRAIEDIKSVDAELKLVIAGNHDLELDESWVRENMPEDMADHLACVTFMKEQKIHGIHYLDEGTHTFTLQDGRQFSVYASPYTPEFNGYAFAYGKEEDRFNIGANSAAAGVDIVMTHGPPLFPVNQEYDLDVGQDGTHCGCEKLANAVQRVKPRLHCFGHLHEGRGAMRVGWTDNAQSGTKVASMKWIEDEGAIITVERDSAGSESLLVNAAMHGPGRGWLVDLIL</sequence>
<dbReference type="OMA" id="DTHGAWP"/>
<reference evidence="2 3" key="1">
    <citation type="submission" date="2016-05" db="EMBL/GenBank/DDBJ databases">
        <title>Comparative analysis of secretome profiles of manganese(II)-oxidizing ascomycete fungi.</title>
        <authorList>
            <consortium name="DOE Joint Genome Institute"/>
            <person name="Zeiner C.A."/>
            <person name="Purvine S.O."/>
            <person name="Zink E.M."/>
            <person name="Wu S."/>
            <person name="Pasa-Tolic L."/>
            <person name="Chaput D.L."/>
            <person name="Haridas S."/>
            <person name="Grigoriev I.V."/>
            <person name="Santelli C.M."/>
            <person name="Hansel C.M."/>
        </authorList>
    </citation>
    <scope>NUCLEOTIDE SEQUENCE [LARGE SCALE GENOMIC DNA]</scope>
    <source>
        <strain evidence="2 3">SRC1lrK2f</strain>
    </source>
</reference>
<dbReference type="Proteomes" id="UP000077248">
    <property type="component" value="Unassembled WGS sequence"/>
</dbReference>
<dbReference type="RefSeq" id="XP_018382585.1">
    <property type="nucleotide sequence ID" value="XM_018529904.1"/>
</dbReference>
<gene>
    <name evidence="2" type="ORF">CC77DRAFT_1097621</name>
</gene>
<feature type="domain" description="Calcineurin-like phosphoesterase" evidence="1">
    <location>
        <begin position="6"/>
        <end position="209"/>
    </location>
</feature>
<dbReference type="GeneID" id="29115498"/>
<dbReference type="KEGG" id="aalt:CC77DRAFT_1097621"/>
<dbReference type="Gene3D" id="3.60.21.10">
    <property type="match status" value="1"/>
</dbReference>
<dbReference type="AlphaFoldDB" id="A0A177DBH7"/>
<dbReference type="PANTHER" id="PTHR12905:SF0">
    <property type="entry name" value="CALCINEURIN-LIKE PHOSPHOESTERASE DOMAIN-CONTAINING PROTEIN"/>
    <property type="match status" value="1"/>
</dbReference>
<dbReference type="EMBL" id="KV441487">
    <property type="protein sequence ID" value="OAG17164.1"/>
    <property type="molecule type" value="Genomic_DNA"/>
</dbReference>
<protein>
    <submittedName>
        <fullName evidence="2">Ser/Thr protein phosphatase family protein</fullName>
    </submittedName>
</protein>
<organism evidence="2 3">
    <name type="scientific">Alternaria alternata</name>
    <name type="common">Alternaria rot fungus</name>
    <name type="synonym">Torula alternata</name>
    <dbReference type="NCBI Taxonomy" id="5599"/>
    <lineage>
        <taxon>Eukaryota</taxon>
        <taxon>Fungi</taxon>
        <taxon>Dikarya</taxon>
        <taxon>Ascomycota</taxon>
        <taxon>Pezizomycotina</taxon>
        <taxon>Dothideomycetes</taxon>
        <taxon>Pleosporomycetidae</taxon>
        <taxon>Pleosporales</taxon>
        <taxon>Pleosporineae</taxon>
        <taxon>Pleosporaceae</taxon>
        <taxon>Alternaria</taxon>
        <taxon>Alternaria sect. Alternaria</taxon>
        <taxon>Alternaria alternata complex</taxon>
    </lineage>
</organism>
<dbReference type="InterPro" id="IPR051693">
    <property type="entry name" value="UPF0046_metallophosphoest"/>
</dbReference>
<dbReference type="InterPro" id="IPR004843">
    <property type="entry name" value="Calcineurin-like_PHP"/>
</dbReference>
<evidence type="ECO:0000313" key="2">
    <source>
        <dbReference type="EMBL" id="OAG17164.1"/>
    </source>
</evidence>
<keyword evidence="3" id="KW-1185">Reference proteome</keyword>
<dbReference type="SUPFAM" id="SSF56300">
    <property type="entry name" value="Metallo-dependent phosphatases"/>
    <property type="match status" value="1"/>
</dbReference>
<dbReference type="InterPro" id="IPR029052">
    <property type="entry name" value="Metallo-depent_PP-like"/>
</dbReference>